<dbReference type="AlphaFoldDB" id="A0A8T1TTV9"/>
<protein>
    <submittedName>
        <fullName evidence="1">Uncharacterized protein</fullName>
    </submittedName>
</protein>
<evidence type="ECO:0000313" key="1">
    <source>
        <dbReference type="EMBL" id="KAG6946969.1"/>
    </source>
</evidence>
<gene>
    <name evidence="1" type="ORF">JG687_00016402</name>
</gene>
<dbReference type="OrthoDB" id="106306at2759"/>
<dbReference type="VEuPathDB" id="FungiDB:PC110_g3348"/>
<dbReference type="Proteomes" id="UP000688947">
    <property type="component" value="Unassembled WGS sequence"/>
</dbReference>
<dbReference type="EMBL" id="JAENGZ010001644">
    <property type="protein sequence ID" value="KAG6946969.1"/>
    <property type="molecule type" value="Genomic_DNA"/>
</dbReference>
<sequence>MKPTGIPPHVELYKPLKCMQSSIDNLPPVLLEGMSNLIVGKGVAAGNITKDMLESTIEILLKRVGLSKPSSATLPQTTETGDGDTAYYYNGKFHLLPETFEFPYAGPLSPGCSGGLEIKRGIIHPSEKSDRTTYQKAIWANATQIRQG</sequence>
<accession>A0A8T1TTV9</accession>
<comment type="caution">
    <text evidence="1">The sequence shown here is derived from an EMBL/GenBank/DDBJ whole genome shotgun (WGS) entry which is preliminary data.</text>
</comment>
<name>A0A8T1TTV9_9STRA</name>
<reference evidence="1" key="1">
    <citation type="submission" date="2021-01" db="EMBL/GenBank/DDBJ databases">
        <title>Phytophthora aleatoria, a newly-described species from Pinus radiata is distinct from Phytophthora cactorum isolates based on comparative genomics.</title>
        <authorList>
            <person name="Mcdougal R."/>
            <person name="Panda P."/>
            <person name="Williams N."/>
            <person name="Studholme D.J."/>
        </authorList>
    </citation>
    <scope>NUCLEOTIDE SEQUENCE</scope>
    <source>
        <strain evidence="1">NZFS 3830</strain>
    </source>
</reference>
<proteinExistence type="predicted"/>
<organism evidence="1 2">
    <name type="scientific">Phytophthora cactorum</name>
    <dbReference type="NCBI Taxonomy" id="29920"/>
    <lineage>
        <taxon>Eukaryota</taxon>
        <taxon>Sar</taxon>
        <taxon>Stramenopiles</taxon>
        <taxon>Oomycota</taxon>
        <taxon>Peronosporomycetes</taxon>
        <taxon>Peronosporales</taxon>
        <taxon>Peronosporaceae</taxon>
        <taxon>Phytophthora</taxon>
    </lineage>
</organism>
<evidence type="ECO:0000313" key="2">
    <source>
        <dbReference type="Proteomes" id="UP000688947"/>
    </source>
</evidence>